<gene>
    <name evidence="2" type="ORF">BVIRIDIS_09640</name>
</gene>
<evidence type="ECO:0000313" key="2">
    <source>
        <dbReference type="EMBL" id="CUU41964.1"/>
    </source>
</evidence>
<dbReference type="AlphaFoldDB" id="A0A0P0IZK3"/>
<accession>A0A0P0IZK3</accession>
<dbReference type="KEGG" id="bvr:BVIR_1519"/>
<name>A0A0P0IZK3_BLAVI</name>
<keyword evidence="3" id="KW-1185">Reference proteome</keyword>
<dbReference type="RefSeq" id="WP_145912036.1">
    <property type="nucleotide sequence ID" value="NZ_AP014854.2"/>
</dbReference>
<evidence type="ECO:0008006" key="4">
    <source>
        <dbReference type="Google" id="ProtNLM"/>
    </source>
</evidence>
<feature type="region of interest" description="Disordered" evidence="1">
    <location>
        <begin position="54"/>
        <end position="74"/>
    </location>
</feature>
<evidence type="ECO:0000256" key="1">
    <source>
        <dbReference type="SAM" id="MobiDB-lite"/>
    </source>
</evidence>
<proteinExistence type="predicted"/>
<evidence type="ECO:0000313" key="3">
    <source>
        <dbReference type="Proteomes" id="UP000065734"/>
    </source>
</evidence>
<protein>
    <recommendedName>
        <fullName evidence="4">Transposase</fullName>
    </recommendedName>
</protein>
<dbReference type="Proteomes" id="UP000065734">
    <property type="component" value="Chromosome I"/>
</dbReference>
<dbReference type="EMBL" id="LN907867">
    <property type="protein sequence ID" value="CUU41964.1"/>
    <property type="molecule type" value="Genomic_DNA"/>
</dbReference>
<reference evidence="3" key="1">
    <citation type="journal article" date="2016" name="Genome Announc.">
        <title>Revised genome sequence of the purple photosynthetic bacterium Blastochloris viridis.</title>
        <authorList>
            <person name="Liu L.N."/>
            <person name="Faulkner M."/>
            <person name="Liu X."/>
            <person name="Huang F."/>
            <person name="Darby A.C."/>
            <person name="Hall N."/>
        </authorList>
    </citation>
    <scope>NUCLEOTIDE SEQUENCE [LARGE SCALE GENOMIC DNA]</scope>
    <source>
        <strain evidence="3">ATCC 19567 / DSM 133 / F</strain>
    </source>
</reference>
<organism evidence="2 3">
    <name type="scientific">Blastochloris viridis</name>
    <name type="common">Rhodopseudomonas viridis</name>
    <dbReference type="NCBI Taxonomy" id="1079"/>
    <lineage>
        <taxon>Bacteria</taxon>
        <taxon>Pseudomonadati</taxon>
        <taxon>Pseudomonadota</taxon>
        <taxon>Alphaproteobacteria</taxon>
        <taxon>Hyphomicrobiales</taxon>
        <taxon>Blastochloridaceae</taxon>
        <taxon>Blastochloris</taxon>
    </lineage>
</organism>
<sequence length="74" mass="8067">MSVIGRIAPDLAELQQRRFPSLPDGIGPRTAKNEQLAIVLGMVRIEGLVPHWRGLPGRPLAERPPVPAASSPRR</sequence>